<evidence type="ECO:0000256" key="1">
    <source>
        <dbReference type="ARBA" id="ARBA00004245"/>
    </source>
</evidence>
<evidence type="ECO:0000256" key="3">
    <source>
        <dbReference type="ARBA" id="ARBA00022737"/>
    </source>
</evidence>
<dbReference type="PROSITE" id="PS50005">
    <property type="entry name" value="TPR"/>
    <property type="match status" value="1"/>
</dbReference>
<dbReference type="Proteomes" id="UP000271162">
    <property type="component" value="Unassembled WGS sequence"/>
</dbReference>
<dbReference type="GO" id="GO:0005876">
    <property type="term" value="C:spindle microtubule"/>
    <property type="evidence" value="ECO:0007669"/>
    <property type="project" value="TreeGrafter"/>
</dbReference>
<accession>A0A0N4Y918</accession>
<protein>
    <submittedName>
        <fullName evidence="9">Regulator of microtubule dynamics protein 1 (inferred by orthology to a human protein)</fullName>
    </submittedName>
</protein>
<feature type="repeat" description="TPR" evidence="6">
    <location>
        <begin position="165"/>
        <end position="198"/>
    </location>
</feature>
<dbReference type="InterPro" id="IPR019734">
    <property type="entry name" value="TPR_rpt"/>
</dbReference>
<evidence type="ECO:0000256" key="6">
    <source>
        <dbReference type="PROSITE-ProRule" id="PRU00339"/>
    </source>
</evidence>
<dbReference type="Pfam" id="PF07719">
    <property type="entry name" value="TPR_2"/>
    <property type="match status" value="1"/>
</dbReference>
<comment type="subcellular location">
    <subcellularLocation>
        <location evidence="1">Cytoplasm</location>
        <location evidence="1">Cytoskeleton</location>
    </subcellularLocation>
</comment>
<keyword evidence="3" id="KW-0677">Repeat</keyword>
<dbReference type="Gene3D" id="1.25.40.10">
    <property type="entry name" value="Tetratricopeptide repeat domain"/>
    <property type="match status" value="1"/>
</dbReference>
<reference evidence="7 8" key="2">
    <citation type="submission" date="2018-11" db="EMBL/GenBank/DDBJ databases">
        <authorList>
            <consortium name="Pathogen Informatics"/>
        </authorList>
    </citation>
    <scope>NUCLEOTIDE SEQUENCE [LARGE SCALE GENOMIC DNA]</scope>
</reference>
<sequence length="262" mass="30162">MVLKSAIFEEEKLMYLGHLTIVDSCGILTNLLARYQKDVLALEASIKKLGRHGFNTSPLAINESFETLKRYQDIENVEVHWRMARALVEKSFFSKCPKEKAHLLHEAKRHAKKAIHLEGEDVCAGAHKWYAFALAKLEDLDSKADHSAEIIKHLEKAAKADKEDAYTVHMLGVAHYKKKNYEEALNHFHKAESIRKNFSSCNLYYTGLAYQGLKKKEEAIKSFCAAYRNHAHNEHEVKARTLAKAMLLKLKVKKEDYEEEEY</sequence>
<evidence type="ECO:0000256" key="5">
    <source>
        <dbReference type="ARBA" id="ARBA00023212"/>
    </source>
</evidence>
<evidence type="ECO:0000313" key="8">
    <source>
        <dbReference type="Proteomes" id="UP000271162"/>
    </source>
</evidence>
<dbReference type="InterPro" id="IPR013105">
    <property type="entry name" value="TPR_2"/>
</dbReference>
<dbReference type="EMBL" id="UYSL01020854">
    <property type="protein sequence ID" value="VDL76361.1"/>
    <property type="molecule type" value="Genomic_DNA"/>
</dbReference>
<name>A0A0N4Y918_NIPBR</name>
<dbReference type="AlphaFoldDB" id="A0A0N4Y918"/>
<dbReference type="SUPFAM" id="SSF48452">
    <property type="entry name" value="TPR-like"/>
    <property type="match status" value="1"/>
</dbReference>
<dbReference type="WBParaSite" id="NBR_0001277101-mRNA-1">
    <property type="protein sequence ID" value="NBR_0001277101-mRNA-1"/>
    <property type="gene ID" value="NBR_0001277101"/>
</dbReference>
<dbReference type="SMART" id="SM00028">
    <property type="entry name" value="TPR"/>
    <property type="match status" value="2"/>
</dbReference>
<keyword evidence="4 6" id="KW-0802">TPR repeat</keyword>
<evidence type="ECO:0000256" key="2">
    <source>
        <dbReference type="ARBA" id="ARBA00022490"/>
    </source>
</evidence>
<evidence type="ECO:0000256" key="4">
    <source>
        <dbReference type="ARBA" id="ARBA00022803"/>
    </source>
</evidence>
<keyword evidence="5" id="KW-0206">Cytoskeleton</keyword>
<dbReference type="InterPro" id="IPR011990">
    <property type="entry name" value="TPR-like_helical_dom_sf"/>
</dbReference>
<gene>
    <name evidence="7" type="ORF">NBR_LOCUS12772</name>
</gene>
<dbReference type="GO" id="GO:0097431">
    <property type="term" value="C:mitotic spindle pole"/>
    <property type="evidence" value="ECO:0007669"/>
    <property type="project" value="TreeGrafter"/>
</dbReference>
<organism evidence="9">
    <name type="scientific">Nippostrongylus brasiliensis</name>
    <name type="common">Rat hookworm</name>
    <dbReference type="NCBI Taxonomy" id="27835"/>
    <lineage>
        <taxon>Eukaryota</taxon>
        <taxon>Metazoa</taxon>
        <taxon>Ecdysozoa</taxon>
        <taxon>Nematoda</taxon>
        <taxon>Chromadorea</taxon>
        <taxon>Rhabditida</taxon>
        <taxon>Rhabditina</taxon>
        <taxon>Rhabditomorpha</taxon>
        <taxon>Strongyloidea</taxon>
        <taxon>Heligmosomidae</taxon>
        <taxon>Nippostrongylus</taxon>
    </lineage>
</organism>
<proteinExistence type="predicted"/>
<dbReference type="PANTHER" id="PTHR16056">
    <property type="entry name" value="REGULATOR OF MICROTUBULE DYNAMICS PROTEIN"/>
    <property type="match status" value="1"/>
</dbReference>
<dbReference type="GO" id="GO:0005739">
    <property type="term" value="C:mitochondrion"/>
    <property type="evidence" value="ECO:0007669"/>
    <property type="project" value="TreeGrafter"/>
</dbReference>
<keyword evidence="8" id="KW-1185">Reference proteome</keyword>
<evidence type="ECO:0000313" key="7">
    <source>
        <dbReference type="EMBL" id="VDL76361.1"/>
    </source>
</evidence>
<dbReference type="PANTHER" id="PTHR16056:SF16">
    <property type="entry name" value="REGULATOR OF MICROTUBULE DYNAMICS PROTEIN 1"/>
    <property type="match status" value="1"/>
</dbReference>
<dbReference type="GO" id="GO:0008017">
    <property type="term" value="F:microtubule binding"/>
    <property type="evidence" value="ECO:0007669"/>
    <property type="project" value="TreeGrafter"/>
</dbReference>
<keyword evidence="2" id="KW-0963">Cytoplasm</keyword>
<reference evidence="9" key="1">
    <citation type="submission" date="2017-02" db="UniProtKB">
        <authorList>
            <consortium name="WormBaseParasite"/>
        </authorList>
    </citation>
    <scope>IDENTIFICATION</scope>
</reference>
<dbReference type="OMA" id="PRYRNEY"/>
<evidence type="ECO:0000313" key="9">
    <source>
        <dbReference type="WBParaSite" id="NBR_0001277101-mRNA-1"/>
    </source>
</evidence>